<organism evidence="2 3">
    <name type="scientific">Microbacterium thalassium</name>
    <dbReference type="NCBI Taxonomy" id="362649"/>
    <lineage>
        <taxon>Bacteria</taxon>
        <taxon>Bacillati</taxon>
        <taxon>Actinomycetota</taxon>
        <taxon>Actinomycetes</taxon>
        <taxon>Micrococcales</taxon>
        <taxon>Microbacteriaceae</taxon>
        <taxon>Microbacterium</taxon>
    </lineage>
</organism>
<dbReference type="InterPro" id="IPR051908">
    <property type="entry name" value="Ribosomal_N-acetyltransferase"/>
</dbReference>
<dbReference type="AlphaFoldDB" id="A0A7X0FMI7"/>
<name>A0A7X0FMI7_9MICO</name>
<dbReference type="RefSeq" id="WP_184749457.1">
    <property type="nucleotide sequence ID" value="NZ_BAAAJR010000003.1"/>
</dbReference>
<dbReference type="Pfam" id="PF13302">
    <property type="entry name" value="Acetyltransf_3"/>
    <property type="match status" value="1"/>
</dbReference>
<keyword evidence="3" id="KW-1185">Reference proteome</keyword>
<evidence type="ECO:0000313" key="3">
    <source>
        <dbReference type="Proteomes" id="UP000537775"/>
    </source>
</evidence>
<protein>
    <submittedName>
        <fullName evidence="2">RimJ/RimL family protein N-acetyltransferase</fullName>
    </submittedName>
</protein>
<feature type="domain" description="N-acetyltransferase" evidence="1">
    <location>
        <begin position="43"/>
        <end position="168"/>
    </location>
</feature>
<dbReference type="SUPFAM" id="SSF55729">
    <property type="entry name" value="Acyl-CoA N-acyltransferases (Nat)"/>
    <property type="match status" value="1"/>
</dbReference>
<gene>
    <name evidence="2" type="ORF">HD594_000514</name>
</gene>
<dbReference type="InterPro" id="IPR000182">
    <property type="entry name" value="GNAT_dom"/>
</dbReference>
<dbReference type="InterPro" id="IPR016181">
    <property type="entry name" value="Acyl_CoA_acyltransferase"/>
</dbReference>
<evidence type="ECO:0000313" key="2">
    <source>
        <dbReference type="EMBL" id="MBB6390201.1"/>
    </source>
</evidence>
<dbReference type="GO" id="GO:0008999">
    <property type="term" value="F:protein-N-terminal-alanine acetyltransferase activity"/>
    <property type="evidence" value="ECO:0007669"/>
    <property type="project" value="TreeGrafter"/>
</dbReference>
<reference evidence="2 3" key="1">
    <citation type="submission" date="2020-08" db="EMBL/GenBank/DDBJ databases">
        <title>Sequencing the genomes of 1000 actinobacteria strains.</title>
        <authorList>
            <person name="Klenk H.-P."/>
        </authorList>
    </citation>
    <scope>NUCLEOTIDE SEQUENCE [LARGE SCALE GENOMIC DNA]</scope>
    <source>
        <strain evidence="2 3">DSM 12511</strain>
    </source>
</reference>
<sequence>MTSQRLVDLWPAAGVRVRAGDLEMRWIDDDLAVDLALLAGKGVHDEGTMPFNYPWTRGTGREVARSVLTYQWGARPSVSADRLVLELGVLIGGEPVGIQSASGEGWSVLREVETGSWLGRAHQGKGIGRRMRALMLHFCFEALHAEHVVSAAFEDNVASNAVSRRTGYATDGVQRVEREGVAATQTRYRMDRDRWLEVRDQNQNIIDENIEVVGVEALLADLENADPT</sequence>
<dbReference type="GO" id="GO:1990189">
    <property type="term" value="F:protein N-terminal-serine acetyltransferase activity"/>
    <property type="evidence" value="ECO:0007669"/>
    <property type="project" value="TreeGrafter"/>
</dbReference>
<dbReference type="GO" id="GO:0005737">
    <property type="term" value="C:cytoplasm"/>
    <property type="evidence" value="ECO:0007669"/>
    <property type="project" value="TreeGrafter"/>
</dbReference>
<dbReference type="Gene3D" id="3.40.630.30">
    <property type="match status" value="1"/>
</dbReference>
<accession>A0A7X0FMI7</accession>
<dbReference type="EMBL" id="JACHML010000001">
    <property type="protein sequence ID" value="MBB6390201.1"/>
    <property type="molecule type" value="Genomic_DNA"/>
</dbReference>
<comment type="caution">
    <text evidence="2">The sequence shown here is derived from an EMBL/GenBank/DDBJ whole genome shotgun (WGS) entry which is preliminary data.</text>
</comment>
<evidence type="ECO:0000259" key="1">
    <source>
        <dbReference type="Pfam" id="PF13302"/>
    </source>
</evidence>
<dbReference type="Proteomes" id="UP000537775">
    <property type="component" value="Unassembled WGS sequence"/>
</dbReference>
<proteinExistence type="predicted"/>
<dbReference type="PANTHER" id="PTHR43441:SF11">
    <property type="entry name" value="RIBOSOMAL-PROTEIN-SERINE ACETYLTRANSFERASE"/>
    <property type="match status" value="1"/>
</dbReference>
<keyword evidence="2" id="KW-0808">Transferase</keyword>
<dbReference type="PANTHER" id="PTHR43441">
    <property type="entry name" value="RIBOSOMAL-PROTEIN-SERINE ACETYLTRANSFERASE"/>
    <property type="match status" value="1"/>
</dbReference>